<dbReference type="GO" id="GO:0008324">
    <property type="term" value="F:monoatomic cation transmembrane transporter activity"/>
    <property type="evidence" value="ECO:0007669"/>
    <property type="project" value="TreeGrafter"/>
</dbReference>
<feature type="signal peptide" evidence="8">
    <location>
        <begin position="1"/>
        <end position="24"/>
    </location>
</feature>
<protein>
    <recommendedName>
        <fullName evidence="9">Sodium/calcium exchanger membrane region domain-containing protein</fullName>
    </recommendedName>
</protein>
<evidence type="ECO:0000256" key="2">
    <source>
        <dbReference type="ARBA" id="ARBA00008170"/>
    </source>
</evidence>
<gene>
    <name evidence="10" type="ORF">IEO21_02518</name>
</gene>
<dbReference type="GO" id="GO:0016020">
    <property type="term" value="C:membrane"/>
    <property type="evidence" value="ECO:0007669"/>
    <property type="project" value="UniProtKB-SubCell"/>
</dbReference>
<dbReference type="GO" id="GO:0006874">
    <property type="term" value="P:intracellular calcium ion homeostasis"/>
    <property type="evidence" value="ECO:0007669"/>
    <property type="project" value="TreeGrafter"/>
</dbReference>
<evidence type="ECO:0000256" key="5">
    <source>
        <dbReference type="ARBA" id="ARBA00022989"/>
    </source>
</evidence>
<comment type="similarity">
    <text evidence="2">Belongs to the Ca(2+):cation antiporter (CaCA) (TC 2.A.19) family.</text>
</comment>
<feature type="transmembrane region" description="Helical" evidence="7">
    <location>
        <begin position="413"/>
        <end position="433"/>
    </location>
</feature>
<feature type="transmembrane region" description="Helical" evidence="7">
    <location>
        <begin position="476"/>
        <end position="503"/>
    </location>
</feature>
<feature type="transmembrane region" description="Helical" evidence="7">
    <location>
        <begin position="289"/>
        <end position="312"/>
    </location>
</feature>
<feature type="transmembrane region" description="Helical" evidence="7">
    <location>
        <begin position="361"/>
        <end position="379"/>
    </location>
</feature>
<feature type="transmembrane region" description="Helical" evidence="7">
    <location>
        <begin position="386"/>
        <end position="407"/>
    </location>
</feature>
<dbReference type="PANTHER" id="PTHR12266:SF0">
    <property type="entry name" value="MITOCHONDRIAL SODIUM_CALCIUM EXCHANGER PROTEIN"/>
    <property type="match status" value="1"/>
</dbReference>
<dbReference type="InterPro" id="IPR004837">
    <property type="entry name" value="NaCa_Exmemb"/>
</dbReference>
<dbReference type="InterPro" id="IPR051359">
    <property type="entry name" value="CaCA_antiporter"/>
</dbReference>
<sequence>MWSGSPKLLFVVVFALNCVLWSHSRYGQVYSVRSGTLAKRGSHDIEYPNTTLPLLLWNGEEGEQQCFPKSVPLEQQCAHVLEACPGTRTFLSIPYLRTYFCTEKSLRPLIFAAYFMWLIFLFSTLGISASDFFCPNLATLAQSLGLDENMAGVTFLAFGNGSPDVFSTFSAMKANSGGLAIGELLGAATFVVSCVVGSLCIIKPFKVMRYRFFRDVGFFTLAVVVLLIVLWDNKMDTWEAASMIVLYAVYATIVIGGSIWEKRAERKRRYEELLRDEYRDEALSFLGKIAAVLAAPAVMALTLTLPVVVTAYHDSSREREKLHGNGSENRLIDFEEEGVERALIAEDEVEEEMHELKYNKWLMAVQCTLGPLFCISILFDGMKHESWLLLATGVAGFAVGIMVAVFSDQGIHPTAQLARCIMGFMVAVVWIMAIADEVVEVLQTFGFIFGLSDAIIGLTIFAVGNSTADLVANMSVAVFAPIMGFSACFGGPMLNLLLGVGISGSYITHKTAEPYYLHFTTTLMITGIGLLALLVATLVFVPLNGYFLPRSWGVALIIAYTAIMTANVIVEIKS</sequence>
<dbReference type="Gene3D" id="1.20.1420.30">
    <property type="entry name" value="NCX, central ion-binding region"/>
    <property type="match status" value="2"/>
</dbReference>
<evidence type="ECO:0000256" key="1">
    <source>
        <dbReference type="ARBA" id="ARBA00004141"/>
    </source>
</evidence>
<organism evidence="10 11">
    <name type="scientific">Rhodonia placenta</name>
    <dbReference type="NCBI Taxonomy" id="104341"/>
    <lineage>
        <taxon>Eukaryota</taxon>
        <taxon>Fungi</taxon>
        <taxon>Dikarya</taxon>
        <taxon>Basidiomycota</taxon>
        <taxon>Agaricomycotina</taxon>
        <taxon>Agaricomycetes</taxon>
        <taxon>Polyporales</taxon>
        <taxon>Adustoporiaceae</taxon>
        <taxon>Rhodonia</taxon>
    </lineage>
</organism>
<name>A0A8H7P7G3_9APHY</name>
<dbReference type="Proteomes" id="UP000639403">
    <property type="component" value="Unassembled WGS sequence"/>
</dbReference>
<feature type="transmembrane region" description="Helical" evidence="7">
    <location>
        <begin position="212"/>
        <end position="231"/>
    </location>
</feature>
<dbReference type="Pfam" id="PF01699">
    <property type="entry name" value="Na_Ca_ex"/>
    <property type="match status" value="2"/>
</dbReference>
<keyword evidence="5 7" id="KW-1133">Transmembrane helix</keyword>
<evidence type="ECO:0000256" key="3">
    <source>
        <dbReference type="ARBA" id="ARBA00022448"/>
    </source>
</evidence>
<feature type="domain" description="Sodium/calcium exchanger membrane region" evidence="9">
    <location>
        <begin position="116"/>
        <end position="255"/>
    </location>
</feature>
<feature type="transmembrane region" description="Helical" evidence="7">
    <location>
        <begin position="109"/>
        <end position="129"/>
    </location>
</feature>
<proteinExistence type="inferred from homology"/>
<keyword evidence="4 7" id="KW-0812">Transmembrane</keyword>
<keyword evidence="3" id="KW-0813">Transport</keyword>
<feature type="chain" id="PRO_5034278233" description="Sodium/calcium exchanger membrane region domain-containing protein" evidence="8">
    <location>
        <begin position="25"/>
        <end position="574"/>
    </location>
</feature>
<feature type="transmembrane region" description="Helical" evidence="7">
    <location>
        <begin position="179"/>
        <end position="200"/>
    </location>
</feature>
<evidence type="ECO:0000256" key="8">
    <source>
        <dbReference type="SAM" id="SignalP"/>
    </source>
</evidence>
<feature type="transmembrane region" description="Helical" evidence="7">
    <location>
        <begin position="552"/>
        <end position="570"/>
    </location>
</feature>
<dbReference type="InterPro" id="IPR044880">
    <property type="entry name" value="NCX_ion-bd_dom_sf"/>
</dbReference>
<evidence type="ECO:0000256" key="6">
    <source>
        <dbReference type="ARBA" id="ARBA00023136"/>
    </source>
</evidence>
<reference evidence="10" key="2">
    <citation type="journal article" name="Front. Microbiol.">
        <title>Degradative Capacity of Two Strains of Rhodonia placenta: From Phenotype to Genotype.</title>
        <authorList>
            <person name="Kolle M."/>
            <person name="Horta M.A.C."/>
            <person name="Nowrousian M."/>
            <person name="Ohm R.A."/>
            <person name="Benz J.P."/>
            <person name="Pilgard A."/>
        </authorList>
    </citation>
    <scope>NUCLEOTIDE SEQUENCE</scope>
    <source>
        <strain evidence="10">FPRL280</strain>
    </source>
</reference>
<evidence type="ECO:0000256" key="7">
    <source>
        <dbReference type="SAM" id="Phobius"/>
    </source>
</evidence>
<evidence type="ECO:0000256" key="4">
    <source>
        <dbReference type="ARBA" id="ARBA00022692"/>
    </source>
</evidence>
<dbReference type="AlphaFoldDB" id="A0A8H7P7G3"/>
<feature type="transmembrane region" description="Helical" evidence="7">
    <location>
        <begin position="445"/>
        <end position="464"/>
    </location>
</feature>
<dbReference type="EMBL" id="JADOXO010000025">
    <property type="protein sequence ID" value="KAF9818862.1"/>
    <property type="molecule type" value="Genomic_DNA"/>
</dbReference>
<keyword evidence="6 7" id="KW-0472">Membrane</keyword>
<comment type="caution">
    <text evidence="10">The sequence shown here is derived from an EMBL/GenBank/DDBJ whole genome shotgun (WGS) entry which is preliminary data.</text>
</comment>
<evidence type="ECO:0000313" key="10">
    <source>
        <dbReference type="EMBL" id="KAF9818862.1"/>
    </source>
</evidence>
<reference evidence="10" key="1">
    <citation type="submission" date="2020-11" db="EMBL/GenBank/DDBJ databases">
        <authorList>
            <person name="Koelle M."/>
            <person name="Horta M.A.C."/>
            <person name="Nowrousian M."/>
            <person name="Ohm R.A."/>
            <person name="Benz P."/>
            <person name="Pilgard A."/>
        </authorList>
    </citation>
    <scope>NUCLEOTIDE SEQUENCE</scope>
    <source>
        <strain evidence="10">FPRL280</strain>
    </source>
</reference>
<dbReference type="PANTHER" id="PTHR12266">
    <property type="entry name" value="NA+/CA2+ K+ INDEPENDENT EXCHANGER"/>
    <property type="match status" value="1"/>
</dbReference>
<accession>A0A8H7P7G3</accession>
<feature type="domain" description="Sodium/calcium exchanger membrane region" evidence="9">
    <location>
        <begin position="422"/>
        <end position="565"/>
    </location>
</feature>
<evidence type="ECO:0000259" key="9">
    <source>
        <dbReference type="Pfam" id="PF01699"/>
    </source>
</evidence>
<feature type="transmembrane region" description="Helical" evidence="7">
    <location>
        <begin position="515"/>
        <end position="540"/>
    </location>
</feature>
<evidence type="ECO:0000313" key="11">
    <source>
        <dbReference type="Proteomes" id="UP000639403"/>
    </source>
</evidence>
<comment type="subcellular location">
    <subcellularLocation>
        <location evidence="1">Membrane</location>
        <topology evidence="1">Multi-pass membrane protein</topology>
    </subcellularLocation>
</comment>
<keyword evidence="8" id="KW-0732">Signal</keyword>
<feature type="transmembrane region" description="Helical" evidence="7">
    <location>
        <begin position="237"/>
        <end position="260"/>
    </location>
</feature>